<dbReference type="EMBL" id="GGEC01067184">
    <property type="protein sequence ID" value="MBX47668.1"/>
    <property type="molecule type" value="Transcribed_RNA"/>
</dbReference>
<evidence type="ECO:0000313" key="1">
    <source>
        <dbReference type="EMBL" id="MBX47668.1"/>
    </source>
</evidence>
<name>A0A2P2NYS9_RHIMU</name>
<protein>
    <submittedName>
        <fullName evidence="1">Uncharacterized protein</fullName>
    </submittedName>
</protein>
<organism evidence="1">
    <name type="scientific">Rhizophora mucronata</name>
    <name type="common">Asiatic mangrove</name>
    <dbReference type="NCBI Taxonomy" id="61149"/>
    <lineage>
        <taxon>Eukaryota</taxon>
        <taxon>Viridiplantae</taxon>
        <taxon>Streptophyta</taxon>
        <taxon>Embryophyta</taxon>
        <taxon>Tracheophyta</taxon>
        <taxon>Spermatophyta</taxon>
        <taxon>Magnoliopsida</taxon>
        <taxon>eudicotyledons</taxon>
        <taxon>Gunneridae</taxon>
        <taxon>Pentapetalae</taxon>
        <taxon>rosids</taxon>
        <taxon>fabids</taxon>
        <taxon>Malpighiales</taxon>
        <taxon>Rhizophoraceae</taxon>
        <taxon>Rhizophora</taxon>
    </lineage>
</organism>
<sequence length="46" mass="5585">MIAYIKKWEAYCLQFIINIQQNCLYYRPMDLNEGQSLSIRDNKQVK</sequence>
<accession>A0A2P2NYS9</accession>
<dbReference type="AlphaFoldDB" id="A0A2P2NYS9"/>
<proteinExistence type="predicted"/>
<reference evidence="1" key="1">
    <citation type="submission" date="2018-02" db="EMBL/GenBank/DDBJ databases">
        <title>Rhizophora mucronata_Transcriptome.</title>
        <authorList>
            <person name="Meera S.P."/>
            <person name="Sreeshan A."/>
            <person name="Augustine A."/>
        </authorList>
    </citation>
    <scope>NUCLEOTIDE SEQUENCE</scope>
    <source>
        <tissue evidence="1">Leaf</tissue>
    </source>
</reference>